<name>A0A0F5IWH0_9BACT</name>
<proteinExistence type="predicted"/>
<dbReference type="AlphaFoldDB" id="A0A0F5IWH0"/>
<dbReference type="InterPro" id="IPR042038">
    <property type="entry name" value="MukE_N"/>
</dbReference>
<reference evidence="1 2" key="1">
    <citation type="submission" date="2013-04" db="EMBL/GenBank/DDBJ databases">
        <title>The Genome Sequence of Parabacteroides gordonii DSM 23371.</title>
        <authorList>
            <consortium name="The Broad Institute Genomics Platform"/>
            <person name="Earl A."/>
            <person name="Ward D."/>
            <person name="Feldgarden M."/>
            <person name="Gevers D."/>
            <person name="Martens E."/>
            <person name="Sakamoto M."/>
            <person name="Benno Y."/>
            <person name="Suzuki N."/>
            <person name="Matsunaga N."/>
            <person name="Koshihara K."/>
            <person name="Seki M."/>
            <person name="Komiya H."/>
            <person name="Walker B."/>
            <person name="Young S."/>
            <person name="Zeng Q."/>
            <person name="Gargeya S."/>
            <person name="Fitzgerald M."/>
            <person name="Haas B."/>
            <person name="Abouelleil A."/>
            <person name="Allen A.W."/>
            <person name="Alvarado L."/>
            <person name="Arachchi H.M."/>
            <person name="Berlin A.M."/>
            <person name="Chapman S.B."/>
            <person name="Gainer-Dewar J."/>
            <person name="Goldberg J."/>
            <person name="Griggs A."/>
            <person name="Gujja S."/>
            <person name="Hansen M."/>
            <person name="Howarth C."/>
            <person name="Imamovic A."/>
            <person name="Ireland A."/>
            <person name="Larimer J."/>
            <person name="McCowan C."/>
            <person name="Murphy C."/>
            <person name="Pearson M."/>
            <person name="Poon T.W."/>
            <person name="Priest M."/>
            <person name="Roberts A."/>
            <person name="Saif S."/>
            <person name="Shea T."/>
            <person name="Sisk P."/>
            <person name="Sykes S."/>
            <person name="Wortman J."/>
            <person name="Nusbaum C."/>
            <person name="Birren B."/>
        </authorList>
    </citation>
    <scope>NUCLEOTIDE SEQUENCE [LARGE SCALE GENOMIC DNA]</scope>
    <source>
        <strain evidence="1 2">MS-1</strain>
    </source>
</reference>
<dbReference type="HOGENOM" id="CLU_108907_0_0_10"/>
<dbReference type="Proteomes" id="UP000033035">
    <property type="component" value="Unassembled WGS sequence"/>
</dbReference>
<evidence type="ECO:0000313" key="1">
    <source>
        <dbReference type="EMBL" id="KKB49492.1"/>
    </source>
</evidence>
<dbReference type="RefSeq" id="WP_005862058.1">
    <property type="nucleotide sequence ID" value="NZ_AUAE01000027.1"/>
</dbReference>
<dbReference type="STRING" id="1203610.HMPREF1536_04556"/>
<protein>
    <submittedName>
        <fullName evidence="1">Uncharacterized protein</fullName>
    </submittedName>
</protein>
<dbReference type="Gene3D" id="1.10.10.2250">
    <property type="match status" value="1"/>
</dbReference>
<organism evidence="1 2">
    <name type="scientific">Parabacteroides gordonii MS-1 = DSM 23371</name>
    <dbReference type="NCBI Taxonomy" id="1203610"/>
    <lineage>
        <taxon>Bacteria</taxon>
        <taxon>Pseudomonadati</taxon>
        <taxon>Bacteroidota</taxon>
        <taxon>Bacteroidia</taxon>
        <taxon>Bacteroidales</taxon>
        <taxon>Tannerellaceae</taxon>
        <taxon>Parabacteroides</taxon>
    </lineage>
</organism>
<dbReference type="PATRIC" id="fig|1203610.3.peg.4644"/>
<sequence>MEDDYLQENVGYAFLTTQEAISIFADVDYALKSGKHIQKCPSQGKQFAFVGKYYDKLKSYYDNLFDIHLNREGEGDLEYFFIDFFKDGNGYYQRGNIPVENREYLAESHLIIAFLLIRMYVLEPRAESRILIQDFKVQVLSEYEEYKPHLLRLFAKSEDTEETDYELKSIEDEMDKALKKFNDLCWIMIDKSTETFEIMPSLNRLLNMFENYIINTPISNE</sequence>
<dbReference type="Pfam" id="PF21980">
    <property type="entry name" value="MksE"/>
    <property type="match status" value="1"/>
</dbReference>
<keyword evidence="2" id="KW-1185">Reference proteome</keyword>
<dbReference type="EMBL" id="AQHW01000025">
    <property type="protein sequence ID" value="KKB49492.1"/>
    <property type="molecule type" value="Genomic_DNA"/>
</dbReference>
<dbReference type="InterPro" id="IPR053841">
    <property type="entry name" value="MksE"/>
</dbReference>
<accession>A0A0F5IWH0</accession>
<dbReference type="GeneID" id="69502436"/>
<evidence type="ECO:0000313" key="2">
    <source>
        <dbReference type="Proteomes" id="UP000033035"/>
    </source>
</evidence>
<comment type="caution">
    <text evidence="1">The sequence shown here is derived from an EMBL/GenBank/DDBJ whole genome shotgun (WGS) entry which is preliminary data.</text>
</comment>
<gene>
    <name evidence="1" type="ORF">HMPREF1536_04556</name>
</gene>